<protein>
    <submittedName>
        <fullName evidence="3">Excalibur calcium-binding domain-containing protein</fullName>
    </submittedName>
</protein>
<dbReference type="EMBL" id="JABTTE010000020">
    <property type="protein sequence ID" value="NSL52717.1"/>
    <property type="molecule type" value="Genomic_DNA"/>
</dbReference>
<dbReference type="SUPFAM" id="SSF55383">
    <property type="entry name" value="Copper amine oxidase, domain N"/>
    <property type="match status" value="1"/>
</dbReference>
<feature type="domain" description="Copper amine oxidase-like N-terminal" evidence="2">
    <location>
        <begin position="1"/>
        <end position="29"/>
    </location>
</feature>
<dbReference type="InterPro" id="IPR008613">
    <property type="entry name" value="Excalibur_Ca-bd_domain"/>
</dbReference>
<dbReference type="Pfam" id="PF05901">
    <property type="entry name" value="Excalibur"/>
    <property type="match status" value="1"/>
</dbReference>
<feature type="domain" description="Excalibur calcium-binding" evidence="1">
    <location>
        <begin position="166"/>
        <end position="205"/>
    </location>
</feature>
<dbReference type="Proteomes" id="UP000625804">
    <property type="component" value="Unassembled WGS sequence"/>
</dbReference>
<keyword evidence="4" id="KW-1185">Reference proteome</keyword>
<sequence>MVPLRFVSETLGANVHWDGAVRKITIISSNGMASLYDVVLEFPANLYPETAAHIKAAIARGESAICTIDPDGAEENRKESLKGIPTKAGFDRDEWPMAMCAEGGAGADVAYVTPSDNRGAGAWVANQLEKYPDGTRVLFKIVGQVTATPKPATPSKPSVDLTKDDYNCSDFKTQAEAQAVYEKSLKLYGKDVYKLDNDGDGRVCEGLK</sequence>
<comment type="caution">
    <text evidence="3">The sequence shown here is derived from an EMBL/GenBank/DDBJ whole genome shotgun (WGS) entry which is preliminary data.</text>
</comment>
<name>A0A8J8KCK6_9BACI</name>
<evidence type="ECO:0000259" key="1">
    <source>
        <dbReference type="Pfam" id="PF05901"/>
    </source>
</evidence>
<accession>A0A8J8KCK6</accession>
<dbReference type="InterPro" id="IPR036582">
    <property type="entry name" value="Mao_N_sf"/>
</dbReference>
<evidence type="ECO:0000313" key="3">
    <source>
        <dbReference type="EMBL" id="NSL52717.1"/>
    </source>
</evidence>
<proteinExistence type="predicted"/>
<dbReference type="AlphaFoldDB" id="A0A8J8KCK6"/>
<reference evidence="3" key="1">
    <citation type="submission" date="2020-06" db="EMBL/GenBank/DDBJ databases">
        <title>A novel thermopfilic bacterium from Erzurum, Turkey.</title>
        <authorList>
            <person name="Adiguzel A."/>
            <person name="Ay H."/>
            <person name="Baltaci M.O."/>
        </authorList>
    </citation>
    <scope>NUCLEOTIDE SEQUENCE</scope>
    <source>
        <strain evidence="3">P2</strain>
    </source>
</reference>
<organism evidence="3 4">
    <name type="scientific">Calidifontibacillus erzurumensis</name>
    <dbReference type="NCBI Taxonomy" id="2741433"/>
    <lineage>
        <taxon>Bacteria</taxon>
        <taxon>Bacillati</taxon>
        <taxon>Bacillota</taxon>
        <taxon>Bacilli</taxon>
        <taxon>Bacillales</taxon>
        <taxon>Bacillaceae</taxon>
        <taxon>Calidifontibacillus/Schinkia group</taxon>
        <taxon>Calidifontibacillus</taxon>
    </lineage>
</organism>
<dbReference type="Pfam" id="PF07833">
    <property type="entry name" value="Cu_amine_oxidN1"/>
    <property type="match status" value="1"/>
</dbReference>
<evidence type="ECO:0000259" key="2">
    <source>
        <dbReference type="Pfam" id="PF07833"/>
    </source>
</evidence>
<evidence type="ECO:0000313" key="4">
    <source>
        <dbReference type="Proteomes" id="UP000625804"/>
    </source>
</evidence>
<dbReference type="Gene3D" id="3.30.457.10">
    <property type="entry name" value="Copper amine oxidase-like, N-terminal domain"/>
    <property type="match status" value="1"/>
</dbReference>
<gene>
    <name evidence="3" type="ORF">HR057_13235</name>
</gene>
<dbReference type="InterPro" id="IPR012854">
    <property type="entry name" value="Cu_amine_oxidase-like_N"/>
</dbReference>